<evidence type="ECO:0000313" key="2">
    <source>
        <dbReference type="Proteomes" id="UP000062255"/>
    </source>
</evidence>
<dbReference type="AlphaFoldDB" id="A0A0K0X8X9"/>
<dbReference type="SUPFAM" id="SSF55124">
    <property type="entry name" value="Nitrite/Sulfite reductase N-terminal domain-like"/>
    <property type="match status" value="1"/>
</dbReference>
<evidence type="ECO:0000313" key="1">
    <source>
        <dbReference type="EMBL" id="AKS33812.1"/>
    </source>
</evidence>
<sequence>MQRPWRADDGMLVRLRKRIIGLASEFLCVRGSGPAAPWPYGDVLGGIHIRVPGGVLTTELLTTVFEMSTHTAHLVVTPWHGILIPGSTEVRR</sequence>
<dbReference type="GO" id="GO:0016491">
    <property type="term" value="F:oxidoreductase activity"/>
    <property type="evidence" value="ECO:0007669"/>
    <property type="project" value="InterPro"/>
</dbReference>
<dbReference type="STRING" id="134601.AFA91_20130"/>
<gene>
    <name evidence="1" type="ORF">AFA91_20130</name>
</gene>
<dbReference type="Proteomes" id="UP000062255">
    <property type="component" value="Chromosome"/>
</dbReference>
<organism evidence="1 2">
    <name type="scientific">Mycolicibacterium goodii</name>
    <name type="common">Mycobacterium goodii</name>
    <dbReference type="NCBI Taxonomy" id="134601"/>
    <lineage>
        <taxon>Bacteria</taxon>
        <taxon>Bacillati</taxon>
        <taxon>Actinomycetota</taxon>
        <taxon>Actinomycetes</taxon>
        <taxon>Mycobacteriales</taxon>
        <taxon>Mycobacteriaceae</taxon>
        <taxon>Mycolicibacterium</taxon>
    </lineage>
</organism>
<name>A0A0K0X8X9_MYCGD</name>
<dbReference type="PATRIC" id="fig|134601.6.peg.4166"/>
<dbReference type="InterPro" id="IPR036136">
    <property type="entry name" value="Nit/Sulf_reduc_fer-like_dom_sf"/>
</dbReference>
<dbReference type="KEGG" id="mgo:AFA91_20130"/>
<dbReference type="EMBL" id="CP012150">
    <property type="protein sequence ID" value="AKS33812.1"/>
    <property type="molecule type" value="Genomic_DNA"/>
</dbReference>
<protein>
    <submittedName>
        <fullName evidence="1">Uncharacterized protein</fullName>
    </submittedName>
</protein>
<proteinExistence type="predicted"/>
<reference evidence="1 2" key="1">
    <citation type="submission" date="2015-07" db="EMBL/GenBank/DDBJ databases">
        <title>Complete genome sequence of Mycobacterium goodii X7B, a facultative thermophilic biodesulfurizing bacterium.</title>
        <authorList>
            <person name="Yu B."/>
            <person name="Li F."/>
            <person name="Xu P."/>
        </authorList>
    </citation>
    <scope>NUCLEOTIDE SEQUENCE [LARGE SCALE GENOMIC DNA]</scope>
    <source>
        <strain evidence="1 2">X7B</strain>
    </source>
</reference>
<accession>A0A0K0X8X9</accession>